<feature type="region of interest" description="Disordered" evidence="1">
    <location>
        <begin position="1"/>
        <end position="47"/>
    </location>
</feature>
<dbReference type="AlphaFoldDB" id="A0A8J2S8D7"/>
<comment type="caution">
    <text evidence="2">The sequence shown here is derived from an EMBL/GenBank/DDBJ whole genome shotgun (WGS) entry which is preliminary data.</text>
</comment>
<name>A0A8J2S8D7_9CRUS</name>
<proteinExistence type="predicted"/>
<protein>
    <submittedName>
        <fullName evidence="2">Uncharacterized protein</fullName>
    </submittedName>
</protein>
<sequence length="233" mass="26563">MDSSDSSSSDNEPKRKRKRFSSMKSEMDSLMRKTRVTASKGSRGNEEKEAHFVKDLFLVAEADAREIPPTVEHASLARSGLGLRCDIQFKSSGSQNHVDRVFKKVKTFPRLREVDNSISVPKLKEQAAKITIQHYSTPSAPVFLKRLSGVKLVVFGPNKEILGLRIIRRRVDAGVDCDLCGRVITNPQWAHHIDKCTERKVPRSQKRKNLLNPWICNPRFKFISISKNFRTIF</sequence>
<keyword evidence="3" id="KW-1185">Reference proteome</keyword>
<evidence type="ECO:0000313" key="2">
    <source>
        <dbReference type="EMBL" id="CAH0112628.1"/>
    </source>
</evidence>
<evidence type="ECO:0000313" key="3">
    <source>
        <dbReference type="Proteomes" id="UP000789390"/>
    </source>
</evidence>
<evidence type="ECO:0000256" key="1">
    <source>
        <dbReference type="SAM" id="MobiDB-lite"/>
    </source>
</evidence>
<reference evidence="2" key="1">
    <citation type="submission" date="2021-11" db="EMBL/GenBank/DDBJ databases">
        <authorList>
            <person name="Schell T."/>
        </authorList>
    </citation>
    <scope>NUCLEOTIDE SEQUENCE</scope>
    <source>
        <strain evidence="2">M5</strain>
    </source>
</reference>
<dbReference type="Proteomes" id="UP000789390">
    <property type="component" value="Unassembled WGS sequence"/>
</dbReference>
<dbReference type="OrthoDB" id="6390739at2759"/>
<accession>A0A8J2S8D7</accession>
<organism evidence="2 3">
    <name type="scientific">Daphnia galeata</name>
    <dbReference type="NCBI Taxonomy" id="27404"/>
    <lineage>
        <taxon>Eukaryota</taxon>
        <taxon>Metazoa</taxon>
        <taxon>Ecdysozoa</taxon>
        <taxon>Arthropoda</taxon>
        <taxon>Crustacea</taxon>
        <taxon>Branchiopoda</taxon>
        <taxon>Diplostraca</taxon>
        <taxon>Cladocera</taxon>
        <taxon>Anomopoda</taxon>
        <taxon>Daphniidae</taxon>
        <taxon>Daphnia</taxon>
    </lineage>
</organism>
<dbReference type="EMBL" id="CAKKLH010000329">
    <property type="protein sequence ID" value="CAH0112628.1"/>
    <property type="molecule type" value="Genomic_DNA"/>
</dbReference>
<gene>
    <name evidence="2" type="ORF">DGAL_LOCUS16397</name>
</gene>
<feature type="compositionally biased region" description="Low complexity" evidence="1">
    <location>
        <begin position="1"/>
        <end position="10"/>
    </location>
</feature>